<feature type="chain" id="PRO_5042817465" description="DUF5666 domain-containing protein" evidence="2">
    <location>
        <begin position="20"/>
        <end position="79"/>
    </location>
</feature>
<dbReference type="Proteomes" id="UP000272136">
    <property type="component" value="Chromosome 1"/>
</dbReference>
<protein>
    <recommendedName>
        <fullName evidence="7">DUF5666 domain-containing protein</fullName>
    </recommendedName>
</protein>
<evidence type="ECO:0000313" key="6">
    <source>
        <dbReference type="Proteomes" id="UP000390336"/>
    </source>
</evidence>
<keyword evidence="2" id="KW-0732">Signal</keyword>
<evidence type="ECO:0008006" key="7">
    <source>
        <dbReference type="Google" id="ProtNLM"/>
    </source>
</evidence>
<reference evidence="4 6" key="1">
    <citation type="journal article" date="2015" name="Genome Announc.">
        <title>Draft Genome Sequence of Vibrio owensii Strain SH-14, Which Causes Shrimp Acute Hepatopancreatic Necrosis Disease.</title>
        <authorList>
            <person name="Liu L."/>
            <person name="Xiao J."/>
            <person name="Xia X."/>
            <person name="Pan Y."/>
            <person name="Yan S."/>
            <person name="Wang Y."/>
        </authorList>
    </citation>
    <scope>NUCLEOTIDE SEQUENCE [LARGE SCALE GENOMIC DNA]</scope>
    <source>
        <strain evidence="4 6">SH14</strain>
    </source>
</reference>
<gene>
    <name evidence="4" type="ORF">APZ19_11350</name>
    <name evidence="3" type="ORF">D0812_09695</name>
</gene>
<proteinExistence type="predicted"/>
<organism evidence="4 6">
    <name type="scientific">Vibrio owensii</name>
    <dbReference type="NCBI Taxonomy" id="696485"/>
    <lineage>
        <taxon>Bacteria</taxon>
        <taxon>Pseudomonadati</taxon>
        <taxon>Pseudomonadota</taxon>
        <taxon>Gammaproteobacteria</taxon>
        <taxon>Vibrionales</taxon>
        <taxon>Vibrionaceae</taxon>
        <taxon>Vibrio</taxon>
    </lineage>
</organism>
<dbReference type="EMBL" id="CP045859">
    <property type="protein sequence ID" value="QGH47660.1"/>
    <property type="molecule type" value="Genomic_DNA"/>
</dbReference>
<dbReference type="AlphaFoldDB" id="A0AAP9GCX5"/>
<reference evidence="3 5" key="2">
    <citation type="submission" date="2018-10" db="EMBL/GenBank/DDBJ databases">
        <title>Whole Genome of Vibrio owensii strain 170502, isolated from Acute Hepatopancreatic Necrosis Disease (AHPND) shrimp.</title>
        <authorList>
            <person name="Yan M."/>
            <person name="Wang X."/>
            <person name="Wang Y."/>
        </authorList>
    </citation>
    <scope>NUCLEOTIDE SEQUENCE [LARGE SCALE GENOMIC DNA]</scope>
    <source>
        <strain evidence="3 5">1700302</strain>
    </source>
</reference>
<name>A0AAP9GCX5_9VIBR</name>
<accession>A0AAP9GCX5</accession>
<evidence type="ECO:0000256" key="1">
    <source>
        <dbReference type="SAM" id="MobiDB-lite"/>
    </source>
</evidence>
<keyword evidence="5" id="KW-1185">Reference proteome</keyword>
<feature type="region of interest" description="Disordered" evidence="1">
    <location>
        <begin position="59"/>
        <end position="79"/>
    </location>
</feature>
<dbReference type="RefSeq" id="WP_005426150.1">
    <property type="nucleotide sequence ID" value="NZ_CP033137.1"/>
</dbReference>
<evidence type="ECO:0000313" key="3">
    <source>
        <dbReference type="EMBL" id="AYO14663.1"/>
    </source>
</evidence>
<evidence type="ECO:0000313" key="4">
    <source>
        <dbReference type="EMBL" id="QGH47660.1"/>
    </source>
</evidence>
<reference evidence="4" key="3">
    <citation type="submission" date="2019-11" db="EMBL/GenBank/DDBJ databases">
        <title>Complete genome sequence of Vibrio owensii SH-14 isolated from shrimp with acute hepatopancreatic necrosis diease.</title>
        <authorList>
            <person name="Liang X."/>
            <person name="Wang Y."/>
        </authorList>
    </citation>
    <scope>NUCLEOTIDE SEQUENCE</scope>
    <source>
        <strain evidence="4">SH14</strain>
    </source>
</reference>
<feature type="signal peptide" evidence="2">
    <location>
        <begin position="1"/>
        <end position="19"/>
    </location>
</feature>
<evidence type="ECO:0000313" key="5">
    <source>
        <dbReference type="Proteomes" id="UP000272136"/>
    </source>
</evidence>
<evidence type="ECO:0000256" key="2">
    <source>
        <dbReference type="SAM" id="SignalP"/>
    </source>
</evidence>
<dbReference type="Proteomes" id="UP000390336">
    <property type="component" value="Chromosome 1"/>
</dbReference>
<dbReference type="EMBL" id="CP033137">
    <property type="protein sequence ID" value="AYO14663.1"/>
    <property type="molecule type" value="Genomic_DNA"/>
</dbReference>
<sequence length="79" mass="8482">MKRLIILGLAVCFGNAAVAGEGTYTGTIDMTMPQGNQVKYERVADSNIKLKGRNEARAGGLVTKSQVDESQPIELRGRS</sequence>